<feature type="domain" description="HipA N-terminal subdomain 1" evidence="5">
    <location>
        <begin position="6"/>
        <end position="104"/>
    </location>
</feature>
<dbReference type="InterPro" id="IPR012893">
    <property type="entry name" value="HipA-like_C"/>
</dbReference>
<keyword evidence="3 6" id="KW-0418">Kinase</keyword>
<gene>
    <name evidence="6" type="ORF">HNP32_002103</name>
</gene>
<dbReference type="Pfam" id="PF13657">
    <property type="entry name" value="Couple_hipA"/>
    <property type="match status" value="1"/>
</dbReference>
<dbReference type="RefSeq" id="WP_184269757.1">
    <property type="nucleotide sequence ID" value="NZ_JACHKY010000003.1"/>
</dbReference>
<reference evidence="6 7" key="1">
    <citation type="submission" date="2020-08" db="EMBL/GenBank/DDBJ databases">
        <title>Functional genomics of gut bacteria from endangered species of beetles.</title>
        <authorList>
            <person name="Carlos-Shanley C."/>
        </authorList>
    </citation>
    <scope>NUCLEOTIDE SEQUENCE [LARGE SCALE GENOMIC DNA]</scope>
    <source>
        <strain evidence="6 7">S00123</strain>
    </source>
</reference>
<dbReference type="EC" id="2.7.11.1" evidence="6"/>
<dbReference type="NCBIfam" id="TIGR03071">
    <property type="entry name" value="couple_hipA"/>
    <property type="match status" value="1"/>
</dbReference>
<dbReference type="Proteomes" id="UP000539957">
    <property type="component" value="Unassembled WGS sequence"/>
</dbReference>
<keyword evidence="2 6" id="KW-0808">Transferase</keyword>
<dbReference type="AlphaFoldDB" id="A0A7W7IPX5"/>
<evidence type="ECO:0000313" key="7">
    <source>
        <dbReference type="Proteomes" id="UP000539957"/>
    </source>
</evidence>
<dbReference type="GO" id="GO:0004674">
    <property type="term" value="F:protein serine/threonine kinase activity"/>
    <property type="evidence" value="ECO:0007669"/>
    <property type="project" value="UniProtKB-EC"/>
</dbReference>
<dbReference type="InterPro" id="IPR017508">
    <property type="entry name" value="HipA_N1"/>
</dbReference>
<dbReference type="InterPro" id="IPR052028">
    <property type="entry name" value="HipA_Ser/Thr_kinase"/>
</dbReference>
<dbReference type="PANTHER" id="PTHR37419:SF1">
    <property type="entry name" value="SERINE_THREONINE-PROTEIN KINASE TOXIN HIPA"/>
    <property type="match status" value="1"/>
</dbReference>
<evidence type="ECO:0000259" key="5">
    <source>
        <dbReference type="Pfam" id="PF13657"/>
    </source>
</evidence>
<organism evidence="6 7">
    <name type="scientific">Brevundimonas bullata</name>
    <dbReference type="NCBI Taxonomy" id="13160"/>
    <lineage>
        <taxon>Bacteria</taxon>
        <taxon>Pseudomonadati</taxon>
        <taxon>Pseudomonadota</taxon>
        <taxon>Alphaproteobacteria</taxon>
        <taxon>Caulobacterales</taxon>
        <taxon>Caulobacteraceae</taxon>
        <taxon>Brevundimonas</taxon>
    </lineage>
</organism>
<comment type="similarity">
    <text evidence="1">Belongs to the HipA Ser/Thr kinase family.</text>
</comment>
<evidence type="ECO:0000313" key="6">
    <source>
        <dbReference type="EMBL" id="MBB4798359.1"/>
    </source>
</evidence>
<proteinExistence type="inferred from homology"/>
<name>A0A7W7IPX5_9CAUL</name>
<feature type="domain" description="HipA-like C-terminal" evidence="4">
    <location>
        <begin position="154"/>
        <end position="351"/>
    </location>
</feature>
<keyword evidence="7" id="KW-1185">Reference proteome</keyword>
<evidence type="ECO:0000256" key="3">
    <source>
        <dbReference type="ARBA" id="ARBA00022777"/>
    </source>
</evidence>
<protein>
    <submittedName>
        <fullName evidence="6">Serine/threonine-protein kinase HipA</fullName>
        <ecNumber evidence="6">2.7.11.1</ecNumber>
    </submittedName>
</protein>
<sequence>MADEVLAVWMDGFATPAGRLARTAQGDTAFVYDSNYVAAGGPVLSLSLPIEEEAFGDVETRAFFANLLPENAQLQRVMEREGLARDDVVGLLGHFGADCAGSISCLPLGAPPLKCPGVLATDYEPLDDRALLRIVKSLREERRLPVEVGDPSPVAGVQSKVAITQLPNGQFALPREGLRVPTTHILKVPARRDFRDARNEEAAAILAVSAGLDVSVPIAIRIDDVDALLITRFDRVVRDGVVTRIHQEDFAQALGLPSQLKYQRRGKPGRWFDVEAALTVLDQTRDPQAARLAFLRTTVFNLCIGNTDNHAKNHAILYDGPAAPRLAPLYDLLPIRLSQDFTHELAYQIGSARFFDDMSGEDLIAFFSLMGVSDDDLDLVIDGEIRPMIEALEAASPRLRSTGLKPFNDLLGREIDELAEKLQLDVAVEPRDYFPSDGI</sequence>
<evidence type="ECO:0000256" key="2">
    <source>
        <dbReference type="ARBA" id="ARBA00022679"/>
    </source>
</evidence>
<comment type="caution">
    <text evidence="6">The sequence shown here is derived from an EMBL/GenBank/DDBJ whole genome shotgun (WGS) entry which is preliminary data.</text>
</comment>
<dbReference type="Gene3D" id="1.10.1070.20">
    <property type="match status" value="1"/>
</dbReference>
<dbReference type="EMBL" id="JACHKY010000003">
    <property type="protein sequence ID" value="MBB4798359.1"/>
    <property type="molecule type" value="Genomic_DNA"/>
</dbReference>
<dbReference type="PANTHER" id="PTHR37419">
    <property type="entry name" value="SERINE/THREONINE-PROTEIN KINASE TOXIN HIPA"/>
    <property type="match status" value="1"/>
</dbReference>
<dbReference type="Pfam" id="PF07804">
    <property type="entry name" value="HipA_C"/>
    <property type="match status" value="1"/>
</dbReference>
<evidence type="ECO:0000256" key="1">
    <source>
        <dbReference type="ARBA" id="ARBA00010164"/>
    </source>
</evidence>
<dbReference type="GO" id="GO:0005829">
    <property type="term" value="C:cytosol"/>
    <property type="evidence" value="ECO:0007669"/>
    <property type="project" value="TreeGrafter"/>
</dbReference>
<evidence type="ECO:0000259" key="4">
    <source>
        <dbReference type="Pfam" id="PF07804"/>
    </source>
</evidence>
<accession>A0A7W7IPX5</accession>